<protein>
    <submittedName>
        <fullName evidence="3">Glutathione S-transferase</fullName>
    </submittedName>
</protein>
<dbReference type="PROSITE" id="PS50405">
    <property type="entry name" value="GST_CTER"/>
    <property type="match status" value="1"/>
</dbReference>
<dbReference type="SUPFAM" id="SSF47616">
    <property type="entry name" value="GST C-terminal domain-like"/>
    <property type="match status" value="1"/>
</dbReference>
<dbReference type="InterPro" id="IPR036282">
    <property type="entry name" value="Glutathione-S-Trfase_C_sf"/>
</dbReference>
<feature type="domain" description="GST C-terminal" evidence="2">
    <location>
        <begin position="87"/>
        <end position="201"/>
    </location>
</feature>
<dbReference type="InterPro" id="IPR010987">
    <property type="entry name" value="Glutathione-S-Trfase_C-like"/>
</dbReference>
<comment type="caution">
    <text evidence="3">The sequence shown here is derived from an EMBL/GenBank/DDBJ whole genome shotgun (WGS) entry which is preliminary data.</text>
</comment>
<accession>A0A967B2Q0</accession>
<feature type="domain" description="GST N-terminal" evidence="1">
    <location>
        <begin position="1"/>
        <end position="81"/>
    </location>
</feature>
<evidence type="ECO:0000313" key="4">
    <source>
        <dbReference type="Proteomes" id="UP000597459"/>
    </source>
</evidence>
<evidence type="ECO:0000313" key="3">
    <source>
        <dbReference type="EMBL" id="NHO52632.1"/>
    </source>
</evidence>
<dbReference type="Proteomes" id="UP000597459">
    <property type="component" value="Unassembled WGS sequence"/>
</dbReference>
<dbReference type="EMBL" id="WOTH01000002">
    <property type="protein sequence ID" value="NHO52632.1"/>
    <property type="molecule type" value="Genomic_DNA"/>
</dbReference>
<dbReference type="CDD" id="cd03057">
    <property type="entry name" value="GST_N_Beta"/>
    <property type="match status" value="1"/>
</dbReference>
<dbReference type="PANTHER" id="PTHR44051:SF8">
    <property type="entry name" value="GLUTATHIONE S-TRANSFERASE GSTA"/>
    <property type="match status" value="1"/>
</dbReference>
<dbReference type="SUPFAM" id="SSF52833">
    <property type="entry name" value="Thioredoxin-like"/>
    <property type="match status" value="1"/>
</dbReference>
<dbReference type="Gene3D" id="1.20.1050.10">
    <property type="match status" value="1"/>
</dbReference>
<sequence length="201" mass="21601">MKLYYTPGACSLASHIILREAGLPYTLERVDLATKKTETGQDYLKINGRGAVPAIEIEPGVVITQNPAILQYIGDHSAVEAFHPPYGSLERARLQEALGFCGDLHSAIGGLFDSTLEGAAREKVLAAVKRRLGQFEAMLPDTGDYWLAAGFTQADAYAGVILSWTGPLKIDLGPYRKASTLLARVMARPAAVAARKEEGLS</sequence>
<organism evidence="3 4">
    <name type="scientific">Acetobacter estunensis</name>
    <dbReference type="NCBI Taxonomy" id="104097"/>
    <lineage>
        <taxon>Bacteria</taxon>
        <taxon>Pseudomonadati</taxon>
        <taxon>Pseudomonadota</taxon>
        <taxon>Alphaproteobacteria</taxon>
        <taxon>Acetobacterales</taxon>
        <taxon>Acetobacteraceae</taxon>
        <taxon>Acetobacter</taxon>
    </lineage>
</organism>
<dbReference type="CDD" id="cd03188">
    <property type="entry name" value="GST_C_Beta"/>
    <property type="match status" value="1"/>
</dbReference>
<dbReference type="InterPro" id="IPR004045">
    <property type="entry name" value="Glutathione_S-Trfase_N"/>
</dbReference>
<dbReference type="InterPro" id="IPR040079">
    <property type="entry name" value="Glutathione_S-Trfase"/>
</dbReference>
<dbReference type="PANTHER" id="PTHR44051">
    <property type="entry name" value="GLUTATHIONE S-TRANSFERASE-RELATED"/>
    <property type="match status" value="1"/>
</dbReference>
<dbReference type="SFLD" id="SFLDS00019">
    <property type="entry name" value="Glutathione_Transferase_(cytos"/>
    <property type="match status" value="1"/>
</dbReference>
<evidence type="ECO:0000259" key="1">
    <source>
        <dbReference type="PROSITE" id="PS50404"/>
    </source>
</evidence>
<keyword evidence="4" id="KW-1185">Reference proteome</keyword>
<name>A0A967B2Q0_9PROT</name>
<proteinExistence type="predicted"/>
<dbReference type="AlphaFoldDB" id="A0A967B2Q0"/>
<dbReference type="RefSeq" id="WP_166312772.1">
    <property type="nucleotide sequence ID" value="NZ_WOTH01000002.1"/>
</dbReference>
<dbReference type="PROSITE" id="PS50404">
    <property type="entry name" value="GST_NTER"/>
    <property type="match status" value="1"/>
</dbReference>
<evidence type="ECO:0000259" key="2">
    <source>
        <dbReference type="PROSITE" id="PS50405"/>
    </source>
</evidence>
<dbReference type="Pfam" id="PF13409">
    <property type="entry name" value="GST_N_2"/>
    <property type="match status" value="1"/>
</dbReference>
<dbReference type="InterPro" id="IPR036249">
    <property type="entry name" value="Thioredoxin-like_sf"/>
</dbReference>
<dbReference type="Gene3D" id="3.40.30.10">
    <property type="entry name" value="Glutaredoxin"/>
    <property type="match status" value="1"/>
</dbReference>
<reference evidence="3" key="1">
    <citation type="submission" date="2019-11" db="EMBL/GenBank/DDBJ databases">
        <title>Description of new Acetobacter species.</title>
        <authorList>
            <person name="Cleenwerck I."/>
            <person name="Sombolestani A.S."/>
        </authorList>
    </citation>
    <scope>NUCLEOTIDE SEQUENCE</scope>
    <source>
        <strain evidence="3">LMG 1626</strain>
    </source>
</reference>
<gene>
    <name evidence="3" type="ORF">GOB87_01455</name>
</gene>